<feature type="domain" description="DUF2421" evidence="7">
    <location>
        <begin position="815"/>
        <end position="1036"/>
    </location>
</feature>
<sequence length="1059" mass="118747">MSPKLKTPSLEGSSPNPSRVESIPVPPSQPGPSLLDRFPPWVATNIRSKQSRKMLLRCWLGSWAAFVIMLPNATLRTMGNACVQLSPTLRIDHLHHFGGCDLLTRSSRMVLAFTLAHSPSQSSAFFAFLTSFFLPPSFPVQFFFYTISTLMIGTLLGWGIGAAGMRAALLARDKVLLKSSLQVARETAAGSANPDRVFKIEIFQGEFLDIRSSAVFGVFLAIGTFTFAIIRAYYKPLIFLSIFGTIAIDIFCTIGPLFPFAQYYLLNSLLIPVSIYMAIAIVVTVFVFPQTANHAFLGTVTLLLGQMKALLDAQEDLLTAVPGSITPENPKFLRLRATRASMFTIHQGLTQQGKFINAEFSWGLWNGDDARKLEEPLLGVISRLNGLLTFVKYIGRSAYYPMAQYSESVEMEQQQSTRMADTFFVQQMYQRNEAGERENSLRLVDLLPLLHETTVELRSAASNALNAIACMISFVNTTRWSWHSTAHALSEQERELDSAAEHLRGALVAFKETERLRLLEPFEPHLGTPAAPLRGLYVCYVFSASIVVVSEAILAVVDIVRQTTDKRRRNRLWAPKGLRQLVHTLFIEKRTEEDLRAYGETQGVKEVVTEDDTGKHRRDPDSRPPTNTLQRIMGGIHFIYQWTKTPEALFVFRYVFLSVALWLPSVIRNTAHFYYVQKGIWALIMAQTTLTIYAGDQLYNYFIRLTGTFIGLVVGLLAWYIGNANSRGNVYGVGASVAVFIFPLMFFRLFAPQQYLQGIILMAATVVLIVGYSWIDAHLPVISNVGIGWHVAWKRWTLVMIGSAASFIAMILPAKSARKAVRLGCSNTLTSQSHIYTFLMSAWITNTPSSKELKRAGLPVWANAFRDNLFKVAVQLRDLKEMAGWARWEGSVRGHWPYEEYDRLIDIQQEMISVFAQLASALAELDDEWRSGFLRHTKVINPNFISDVLSVFSLVAQSLRIGEPMHSVLPQSLLDRLLYHDAAAYSNTPAMEHGIDHIRELRSLNYLFFATAVIAVLQLTELLDELHGIARNLCGEVPFKGFEQWRDVHHGARAAAPAT</sequence>
<feature type="domain" description="Integral membrane bound transporter" evidence="9">
    <location>
        <begin position="671"/>
        <end position="808"/>
    </location>
</feature>
<feature type="transmembrane region" description="Helical" evidence="6">
    <location>
        <begin position="142"/>
        <end position="169"/>
    </location>
</feature>
<evidence type="ECO:0000313" key="10">
    <source>
        <dbReference type="EMBL" id="KAH8996601.1"/>
    </source>
</evidence>
<keyword evidence="11" id="KW-1185">Reference proteome</keyword>
<comment type="subcellular location">
    <subcellularLocation>
        <location evidence="1">Membrane</location>
        <topology evidence="1">Multi-pass membrane protein</topology>
    </subcellularLocation>
</comment>
<evidence type="ECO:0000259" key="8">
    <source>
        <dbReference type="Pfam" id="PF10337"/>
    </source>
</evidence>
<dbReference type="AlphaFoldDB" id="A0AAD4LL84"/>
<dbReference type="InterPro" id="IPR049453">
    <property type="entry name" value="Memb_transporter_dom"/>
</dbReference>
<feature type="transmembrane region" description="Helical" evidence="6">
    <location>
        <begin position="701"/>
        <end position="722"/>
    </location>
</feature>
<feature type="transmembrane region" description="Helical" evidence="6">
    <location>
        <begin position="728"/>
        <end position="751"/>
    </location>
</feature>
<feature type="transmembrane region" description="Helical" evidence="6">
    <location>
        <begin position="648"/>
        <end position="667"/>
    </location>
</feature>
<evidence type="ECO:0000256" key="1">
    <source>
        <dbReference type="ARBA" id="ARBA00004141"/>
    </source>
</evidence>
<accession>A0AAD4LL84</accession>
<organism evidence="10 11">
    <name type="scientific">Lactarius akahatsu</name>
    <dbReference type="NCBI Taxonomy" id="416441"/>
    <lineage>
        <taxon>Eukaryota</taxon>
        <taxon>Fungi</taxon>
        <taxon>Dikarya</taxon>
        <taxon>Basidiomycota</taxon>
        <taxon>Agaricomycotina</taxon>
        <taxon>Agaricomycetes</taxon>
        <taxon>Russulales</taxon>
        <taxon>Russulaceae</taxon>
        <taxon>Lactarius</taxon>
    </lineage>
</organism>
<dbReference type="Pfam" id="PF10334">
    <property type="entry name" value="BRE4"/>
    <property type="match status" value="1"/>
</dbReference>
<dbReference type="PANTHER" id="PTHR37994:SF3">
    <property type="entry name" value="ER TRANSPORTER 6TM N-TERMINAL DOMAIN-CONTAINING PROTEIN"/>
    <property type="match status" value="1"/>
</dbReference>
<dbReference type="Proteomes" id="UP001201163">
    <property type="component" value="Unassembled WGS sequence"/>
</dbReference>
<feature type="compositionally biased region" description="Polar residues" evidence="5">
    <location>
        <begin position="10"/>
        <end position="19"/>
    </location>
</feature>
<evidence type="ECO:0000313" key="11">
    <source>
        <dbReference type="Proteomes" id="UP001201163"/>
    </source>
</evidence>
<evidence type="ECO:0000256" key="5">
    <source>
        <dbReference type="SAM" id="MobiDB-lite"/>
    </source>
</evidence>
<feature type="transmembrane region" description="Helical" evidence="6">
    <location>
        <begin position="795"/>
        <end position="814"/>
    </location>
</feature>
<evidence type="ECO:0000259" key="7">
    <source>
        <dbReference type="Pfam" id="PF10334"/>
    </source>
</evidence>
<feature type="transmembrane region" description="Helical" evidence="6">
    <location>
        <begin position="265"/>
        <end position="288"/>
    </location>
</feature>
<dbReference type="EMBL" id="JAKELL010000008">
    <property type="protein sequence ID" value="KAH8996601.1"/>
    <property type="molecule type" value="Genomic_DNA"/>
</dbReference>
<evidence type="ECO:0000256" key="3">
    <source>
        <dbReference type="ARBA" id="ARBA00022989"/>
    </source>
</evidence>
<gene>
    <name evidence="10" type="ORF">EDB92DRAFT_1942237</name>
</gene>
<name>A0AAD4LL84_9AGAM</name>
<keyword evidence="3 6" id="KW-1133">Transmembrane helix</keyword>
<dbReference type="Pfam" id="PF13515">
    <property type="entry name" value="FUSC_2"/>
    <property type="match status" value="1"/>
</dbReference>
<proteinExistence type="predicted"/>
<feature type="transmembrane region" description="Helical" evidence="6">
    <location>
        <begin position="214"/>
        <end position="232"/>
    </location>
</feature>
<dbReference type="PANTHER" id="PTHR37994">
    <property type="entry name" value="ARAE_2_N DOMAIN-CONTAINING PROTEIN-RELATED"/>
    <property type="match status" value="1"/>
</dbReference>
<comment type="caution">
    <text evidence="10">The sequence shown here is derived from an EMBL/GenBank/DDBJ whole genome shotgun (WGS) entry which is preliminary data.</text>
</comment>
<feature type="transmembrane region" description="Helical" evidence="6">
    <location>
        <begin position="535"/>
        <end position="560"/>
    </location>
</feature>
<protein>
    <recommendedName>
        <fullName evidence="12">DUF2421 domain-containing protein</fullName>
    </recommendedName>
</protein>
<evidence type="ECO:0000256" key="6">
    <source>
        <dbReference type="SAM" id="Phobius"/>
    </source>
</evidence>
<feature type="domain" description="Putative ER transporter 6TM N-terminal" evidence="8">
    <location>
        <begin position="122"/>
        <end position="519"/>
    </location>
</feature>
<feature type="transmembrane region" description="Helical" evidence="6">
    <location>
        <begin position="54"/>
        <end position="71"/>
    </location>
</feature>
<dbReference type="Pfam" id="PF10337">
    <property type="entry name" value="ArAE_2_N"/>
    <property type="match status" value="1"/>
</dbReference>
<evidence type="ECO:0000256" key="2">
    <source>
        <dbReference type="ARBA" id="ARBA00022692"/>
    </source>
</evidence>
<dbReference type="InterPro" id="IPR018820">
    <property type="entry name" value="BRE4-related_DUF2421"/>
</dbReference>
<keyword evidence="2 6" id="KW-0812">Transmembrane</keyword>
<dbReference type="InterPro" id="IPR018823">
    <property type="entry name" value="ArAE_2_N"/>
</dbReference>
<evidence type="ECO:0008006" key="12">
    <source>
        <dbReference type="Google" id="ProtNLM"/>
    </source>
</evidence>
<reference evidence="10" key="1">
    <citation type="submission" date="2022-01" db="EMBL/GenBank/DDBJ databases">
        <title>Comparative genomics reveals a dynamic genome evolution in the ectomycorrhizal milk-cap (Lactarius) mushrooms.</title>
        <authorList>
            <consortium name="DOE Joint Genome Institute"/>
            <person name="Lebreton A."/>
            <person name="Tang N."/>
            <person name="Kuo A."/>
            <person name="LaButti K."/>
            <person name="Drula E."/>
            <person name="Barry K."/>
            <person name="Clum A."/>
            <person name="Lipzen A."/>
            <person name="Mousain D."/>
            <person name="Ng V."/>
            <person name="Wang R."/>
            <person name="Wang X."/>
            <person name="Dai Y."/>
            <person name="Henrissat B."/>
            <person name="Grigoriev I.V."/>
            <person name="Guerin-Laguette A."/>
            <person name="Yu F."/>
            <person name="Martin F.M."/>
        </authorList>
    </citation>
    <scope>NUCLEOTIDE SEQUENCE</scope>
    <source>
        <strain evidence="10">QP</strain>
    </source>
</reference>
<keyword evidence="4 6" id="KW-0472">Membrane</keyword>
<feature type="region of interest" description="Disordered" evidence="5">
    <location>
        <begin position="1"/>
        <end position="32"/>
    </location>
</feature>
<dbReference type="GO" id="GO:0016020">
    <property type="term" value="C:membrane"/>
    <property type="evidence" value="ECO:0007669"/>
    <property type="project" value="UniProtKB-SubCell"/>
</dbReference>
<feature type="transmembrane region" description="Helical" evidence="6">
    <location>
        <begin position="758"/>
        <end position="775"/>
    </location>
</feature>
<feature type="transmembrane region" description="Helical" evidence="6">
    <location>
        <begin position="238"/>
        <end position="258"/>
    </location>
</feature>
<evidence type="ECO:0000256" key="4">
    <source>
        <dbReference type="ARBA" id="ARBA00023136"/>
    </source>
</evidence>
<evidence type="ECO:0000259" key="9">
    <source>
        <dbReference type="Pfam" id="PF13515"/>
    </source>
</evidence>